<protein>
    <submittedName>
        <fullName evidence="3">Capsule biosynthesis protein CapA</fullName>
    </submittedName>
</protein>
<keyword evidence="4" id="KW-1185">Reference proteome</keyword>
<dbReference type="EMBL" id="CP060436">
    <property type="protein sequence ID" value="QPM90562.1"/>
    <property type="molecule type" value="Genomic_DNA"/>
</dbReference>
<sequence length="360" mass="38578">MTVQSPISIVLCGDTLPVRPVTGLPASAQEVFAIAAGADLSIGNFEIPLTDRGQPVEKLLNIRTSPDVADSTPALGLKVVTIANNHAVDYGREGLEDTERLLRQAGLDVIGAGTDRARAARLTVHRVGGVRVGIIAFSTLTPTGMAASDLRGGISGLHVETGYEIDPWYQQEEPGDPSVVKIRTRIRAEDLTWAQDRVRAARADCDVLIVTLHWGFGSGEDLAEYQRPLAEAMIDAGADVIHGHHPHAIHAIGFHAGKPILFSAGTYLGQQVLLPASDAVRTLWAGMSPDGFVTRLDVDPVTRRLAQIEIIATTLDADQLPRRTTAPEEAAILSRIERLSRPHGAQLKQDAGRVFVLPLA</sequence>
<proteinExistence type="inferred from homology"/>
<evidence type="ECO:0000313" key="4">
    <source>
        <dbReference type="Proteomes" id="UP000283786"/>
    </source>
</evidence>
<dbReference type="RefSeq" id="WP_119837591.1">
    <property type="nucleotide sequence ID" value="NZ_CP060436.1"/>
</dbReference>
<dbReference type="PANTHER" id="PTHR33393:SF11">
    <property type="entry name" value="POLYGLUTAMINE SYNTHESIS ACCESSORY PROTEIN RV0574C-RELATED"/>
    <property type="match status" value="1"/>
</dbReference>
<dbReference type="Pfam" id="PF09587">
    <property type="entry name" value="PGA_cap"/>
    <property type="match status" value="1"/>
</dbReference>
<dbReference type="InterPro" id="IPR019079">
    <property type="entry name" value="Capsule_synth_CapA"/>
</dbReference>
<dbReference type="SUPFAM" id="SSF56300">
    <property type="entry name" value="Metallo-dependent phosphatases"/>
    <property type="match status" value="1"/>
</dbReference>
<gene>
    <name evidence="3" type="primary">capA</name>
    <name evidence="3" type="ORF">PSAL_018010</name>
</gene>
<dbReference type="OrthoDB" id="9810718at2"/>
<feature type="domain" description="Capsule synthesis protein CapA" evidence="2">
    <location>
        <begin position="8"/>
        <end position="271"/>
    </location>
</feature>
<dbReference type="AlphaFoldDB" id="A0A418SLE3"/>
<reference evidence="3 4" key="1">
    <citation type="submission" date="2020-08" db="EMBL/GenBank/DDBJ databases">
        <title>Genome sequence of Rhodobacteraceae bacterium Lw-13e.</title>
        <authorList>
            <person name="Poehlein A."/>
            <person name="Wolter L."/>
            <person name="Daniel R."/>
            <person name="Brinkhoff T."/>
        </authorList>
    </citation>
    <scope>NUCLEOTIDE SEQUENCE [LARGE SCALE GENOMIC DNA]</scope>
    <source>
        <strain evidence="3 4">Lw-13e</strain>
    </source>
</reference>
<comment type="similarity">
    <text evidence="1">Belongs to the CapA family.</text>
</comment>
<organism evidence="3 4">
    <name type="scientific">Pseudooceanicola algae</name>
    <dbReference type="NCBI Taxonomy" id="1537215"/>
    <lineage>
        <taxon>Bacteria</taxon>
        <taxon>Pseudomonadati</taxon>
        <taxon>Pseudomonadota</taxon>
        <taxon>Alphaproteobacteria</taxon>
        <taxon>Rhodobacterales</taxon>
        <taxon>Paracoccaceae</taxon>
        <taxon>Pseudooceanicola</taxon>
    </lineage>
</organism>
<evidence type="ECO:0000259" key="2">
    <source>
        <dbReference type="SMART" id="SM00854"/>
    </source>
</evidence>
<dbReference type="CDD" id="cd07381">
    <property type="entry name" value="MPP_CapA"/>
    <property type="match status" value="1"/>
</dbReference>
<dbReference type="InterPro" id="IPR052169">
    <property type="entry name" value="CW_Biosynth-Accessory"/>
</dbReference>
<evidence type="ECO:0000256" key="1">
    <source>
        <dbReference type="ARBA" id="ARBA00005662"/>
    </source>
</evidence>
<name>A0A418SLE3_9RHOB</name>
<dbReference type="Proteomes" id="UP000283786">
    <property type="component" value="Chromosome"/>
</dbReference>
<dbReference type="InterPro" id="IPR029052">
    <property type="entry name" value="Metallo-depent_PP-like"/>
</dbReference>
<evidence type="ECO:0000313" key="3">
    <source>
        <dbReference type="EMBL" id="QPM90562.1"/>
    </source>
</evidence>
<dbReference type="KEGG" id="palw:PSAL_018010"/>
<dbReference type="Gene3D" id="3.60.21.10">
    <property type="match status" value="1"/>
</dbReference>
<dbReference type="SMART" id="SM00854">
    <property type="entry name" value="PGA_cap"/>
    <property type="match status" value="1"/>
</dbReference>
<dbReference type="PANTHER" id="PTHR33393">
    <property type="entry name" value="POLYGLUTAMINE SYNTHESIS ACCESSORY PROTEIN RV0574C-RELATED"/>
    <property type="match status" value="1"/>
</dbReference>
<accession>A0A418SLE3</accession>